<dbReference type="InterPro" id="IPR036237">
    <property type="entry name" value="Xyl_isomerase-like_sf"/>
</dbReference>
<gene>
    <name evidence="2" type="ORF">H9729_06410</name>
</gene>
<dbReference type="GO" id="GO:0016853">
    <property type="term" value="F:isomerase activity"/>
    <property type="evidence" value="ECO:0007669"/>
    <property type="project" value="UniProtKB-KW"/>
</dbReference>
<accession>A0A9D2CSM1</accession>
<reference evidence="2" key="1">
    <citation type="journal article" date="2021" name="PeerJ">
        <title>Extensive microbial diversity within the chicken gut microbiome revealed by metagenomics and culture.</title>
        <authorList>
            <person name="Gilroy R."/>
            <person name="Ravi A."/>
            <person name="Getino M."/>
            <person name="Pursley I."/>
            <person name="Horton D.L."/>
            <person name="Alikhan N.F."/>
            <person name="Baker D."/>
            <person name="Gharbi K."/>
            <person name="Hall N."/>
            <person name="Watson M."/>
            <person name="Adriaenssens E.M."/>
            <person name="Foster-Nyarko E."/>
            <person name="Jarju S."/>
            <person name="Secka A."/>
            <person name="Antonio M."/>
            <person name="Oren A."/>
            <person name="Chaudhuri R.R."/>
            <person name="La Ragione R."/>
            <person name="Hildebrand F."/>
            <person name="Pallen M.J."/>
        </authorList>
    </citation>
    <scope>NUCLEOTIDE SEQUENCE</scope>
    <source>
        <strain evidence="2">1345</strain>
    </source>
</reference>
<evidence type="ECO:0000313" key="2">
    <source>
        <dbReference type="EMBL" id="HIY97305.1"/>
    </source>
</evidence>
<comment type="caution">
    <text evidence="2">The sequence shown here is derived from an EMBL/GenBank/DDBJ whole genome shotgun (WGS) entry which is preliminary data.</text>
</comment>
<keyword evidence="2" id="KW-0413">Isomerase</keyword>
<dbReference type="InterPro" id="IPR013022">
    <property type="entry name" value="Xyl_isomerase-like_TIM-brl"/>
</dbReference>
<dbReference type="EMBL" id="DXCQ01000058">
    <property type="protein sequence ID" value="HIY97305.1"/>
    <property type="molecule type" value="Genomic_DNA"/>
</dbReference>
<dbReference type="PANTHER" id="PTHR12110:SF21">
    <property type="entry name" value="XYLOSE ISOMERASE-LIKE TIM BARREL DOMAIN-CONTAINING PROTEIN"/>
    <property type="match status" value="1"/>
</dbReference>
<feature type="domain" description="Xylose isomerase-like TIM barrel" evidence="1">
    <location>
        <begin position="20"/>
        <end position="310"/>
    </location>
</feature>
<dbReference type="Gene3D" id="3.20.20.150">
    <property type="entry name" value="Divalent-metal-dependent TIM barrel enzymes"/>
    <property type="match status" value="1"/>
</dbReference>
<dbReference type="Pfam" id="PF01261">
    <property type="entry name" value="AP_endonuc_2"/>
    <property type="match status" value="1"/>
</dbReference>
<protein>
    <submittedName>
        <fullName evidence="2">Sugar phosphate isomerase/epimerase</fullName>
    </submittedName>
</protein>
<organism evidence="2 3">
    <name type="scientific">Candidatus Borkfalkia excrementigallinarum</name>
    <dbReference type="NCBI Taxonomy" id="2838506"/>
    <lineage>
        <taxon>Bacteria</taxon>
        <taxon>Bacillati</taxon>
        <taxon>Bacillota</taxon>
        <taxon>Clostridia</taxon>
        <taxon>Christensenellales</taxon>
        <taxon>Christensenellaceae</taxon>
        <taxon>Candidatus Borkfalkia</taxon>
    </lineage>
</organism>
<proteinExistence type="predicted"/>
<evidence type="ECO:0000313" key="3">
    <source>
        <dbReference type="Proteomes" id="UP000886750"/>
    </source>
</evidence>
<name>A0A9D2CSM1_9FIRM</name>
<reference evidence="2" key="2">
    <citation type="submission" date="2021-04" db="EMBL/GenBank/DDBJ databases">
        <authorList>
            <person name="Gilroy R."/>
        </authorList>
    </citation>
    <scope>NUCLEOTIDE SEQUENCE</scope>
    <source>
        <strain evidence="2">1345</strain>
    </source>
</reference>
<dbReference type="Proteomes" id="UP000886750">
    <property type="component" value="Unassembled WGS sequence"/>
</dbReference>
<dbReference type="PANTHER" id="PTHR12110">
    <property type="entry name" value="HYDROXYPYRUVATE ISOMERASE"/>
    <property type="match status" value="1"/>
</dbReference>
<evidence type="ECO:0000259" key="1">
    <source>
        <dbReference type="Pfam" id="PF01261"/>
    </source>
</evidence>
<dbReference type="SUPFAM" id="SSF51658">
    <property type="entry name" value="Xylose isomerase-like"/>
    <property type="match status" value="1"/>
</dbReference>
<dbReference type="InterPro" id="IPR050312">
    <property type="entry name" value="IolE/XylAMocC-like"/>
</dbReference>
<dbReference type="AlphaFoldDB" id="A0A9D2CSM1"/>
<sequence length="323" mass="35408">MKISVVSGILGDYSLDESLAYLSALGVDEFELGVGGYPGKAHADALVLSKDKKARERLLETFKKHNMGISALAVHGNCVHPDKATAAAFEADFEAACVLAGQIGVDRIVTFSGCPGSDPDAKAPSWITCAWPPDYPKALEWQWNEVLIPYWKKAVSFAAENGVKKIALEMHPGFCVYNPATCLRLRGAVGDIVGANIDPSHLFWQGMDILEVIRDLGAAKAIHYFHAKDTQLIWHNIRKNGVLDTKSFTAMAERAWSFRTLGYGHDAGLWKQVFSALKVAGYDDTISIEHEDGLMSPKEGLEKAIKLVKESIITESNADMWWA</sequence>